<accession>A0ACD0NZX8</accession>
<name>A0ACD0NZX8_9BASI</name>
<reference evidence="1 2" key="1">
    <citation type="journal article" date="2018" name="Mol. Biol. Evol.">
        <title>Broad Genomic Sampling Reveals a Smut Pathogenic Ancestry of the Fungal Clade Ustilaginomycotina.</title>
        <authorList>
            <person name="Kijpornyongpan T."/>
            <person name="Mondo S.J."/>
            <person name="Barry K."/>
            <person name="Sandor L."/>
            <person name="Lee J."/>
            <person name="Lipzen A."/>
            <person name="Pangilinan J."/>
            <person name="LaButti K."/>
            <person name="Hainaut M."/>
            <person name="Henrissat B."/>
            <person name="Grigoriev I.V."/>
            <person name="Spatafora J.W."/>
            <person name="Aime M.C."/>
        </authorList>
    </citation>
    <scope>NUCLEOTIDE SEQUENCE [LARGE SCALE GENOMIC DNA]</scope>
    <source>
        <strain evidence="1 2">SA 807</strain>
    </source>
</reference>
<sequence>MSSSSPPPKYRNSLEEEEALDLIDPLRHLLQQDEDDRVSLNGDQQDPHDQSDQPPKADQVAILPQQRRSIKNERAIVRYYRDGRKRPITFNTITQRSDRPEGIDQEVEHGHSHYDVILKLDVTEGCGGKIWPAAEVLGAYISSKHCDDGQKKAGEPGCWKGKQIIELGTGTGLVGLLVARMGIGAKTWITDQIPMLQLMRDNLALNQPLPDECIVEELNWGEPIPASVPPKPDILLLADCVYLEVAFQPLVDTMAELSDKETEILFCYQKRRKADKRFFTLLKKKFNFEDVEDDDPVRTEVYRRQGTQLLRVFKK</sequence>
<evidence type="ECO:0000313" key="1">
    <source>
        <dbReference type="EMBL" id="PWN51285.1"/>
    </source>
</evidence>
<gene>
    <name evidence="1" type="ORF">IE53DRAFT_342602</name>
</gene>
<dbReference type="Proteomes" id="UP000245626">
    <property type="component" value="Unassembled WGS sequence"/>
</dbReference>
<proteinExistence type="predicted"/>
<organism evidence="1 2">
    <name type="scientific">Violaceomyces palustris</name>
    <dbReference type="NCBI Taxonomy" id="1673888"/>
    <lineage>
        <taxon>Eukaryota</taxon>
        <taxon>Fungi</taxon>
        <taxon>Dikarya</taxon>
        <taxon>Basidiomycota</taxon>
        <taxon>Ustilaginomycotina</taxon>
        <taxon>Ustilaginomycetes</taxon>
        <taxon>Violaceomycetales</taxon>
        <taxon>Violaceomycetaceae</taxon>
        <taxon>Violaceomyces</taxon>
    </lineage>
</organism>
<dbReference type="EMBL" id="KZ819855">
    <property type="protein sequence ID" value="PWN51285.1"/>
    <property type="molecule type" value="Genomic_DNA"/>
</dbReference>
<keyword evidence="2" id="KW-1185">Reference proteome</keyword>
<evidence type="ECO:0000313" key="2">
    <source>
        <dbReference type="Proteomes" id="UP000245626"/>
    </source>
</evidence>
<protein>
    <submittedName>
        <fullName evidence="1">Uncharacterized protein</fullName>
    </submittedName>
</protein>